<dbReference type="HOGENOM" id="CLU_2005409_0_0_1"/>
<dbReference type="AlphaFoldDB" id="A0A084R0P2"/>
<dbReference type="InParanoid" id="A0A084R0P2"/>
<reference evidence="1 2" key="1">
    <citation type="journal article" date="2014" name="BMC Genomics">
        <title>Comparative genome sequencing reveals chemotype-specific gene clusters in the toxigenic black mold Stachybotrys.</title>
        <authorList>
            <person name="Semeiks J."/>
            <person name="Borek D."/>
            <person name="Otwinowski Z."/>
            <person name="Grishin N.V."/>
        </authorList>
    </citation>
    <scope>NUCLEOTIDE SEQUENCE [LARGE SCALE GENOMIC DNA]</scope>
    <source>
        <strain evidence="1 2">IBT 40285</strain>
    </source>
</reference>
<name>A0A084R0P2_STAC4</name>
<keyword evidence="2" id="KW-1185">Reference proteome</keyword>
<protein>
    <submittedName>
        <fullName evidence="1">Uncharacterized protein</fullName>
    </submittedName>
</protein>
<gene>
    <name evidence="1" type="ORF">S40285_10358</name>
</gene>
<proteinExistence type="predicted"/>
<dbReference type="EMBL" id="KL659360">
    <property type="protein sequence ID" value="KFA69777.1"/>
    <property type="molecule type" value="Genomic_DNA"/>
</dbReference>
<dbReference type="Proteomes" id="UP000028524">
    <property type="component" value="Unassembled WGS sequence"/>
</dbReference>
<accession>A0A084R0P2</accession>
<sequence>MPAQAAAPARAEDPDRVACGVDRDEGIAPDQVPVCLTQRLLVQQHHLAEPAVREFMVDSRDEAGARHADTGAATNTRHNAAIKAGPARDDEVGGLVDARGTAMKDPARASLQLLHAEAASLFAP</sequence>
<evidence type="ECO:0000313" key="1">
    <source>
        <dbReference type="EMBL" id="KFA69777.1"/>
    </source>
</evidence>
<organism evidence="1 2">
    <name type="scientific">Stachybotrys chlorohalonatus (strain IBT 40285)</name>
    <dbReference type="NCBI Taxonomy" id="1283841"/>
    <lineage>
        <taxon>Eukaryota</taxon>
        <taxon>Fungi</taxon>
        <taxon>Dikarya</taxon>
        <taxon>Ascomycota</taxon>
        <taxon>Pezizomycotina</taxon>
        <taxon>Sordariomycetes</taxon>
        <taxon>Hypocreomycetidae</taxon>
        <taxon>Hypocreales</taxon>
        <taxon>Stachybotryaceae</taxon>
        <taxon>Stachybotrys</taxon>
    </lineage>
</organism>
<evidence type="ECO:0000313" key="2">
    <source>
        <dbReference type="Proteomes" id="UP000028524"/>
    </source>
</evidence>